<proteinExistence type="predicted"/>
<name>A0ABD2P2X0_9CUCU</name>
<reference evidence="1 2" key="1">
    <citation type="journal article" date="2021" name="BMC Biol.">
        <title>Horizontally acquired antibacterial genes associated with adaptive radiation of ladybird beetles.</title>
        <authorList>
            <person name="Li H.S."/>
            <person name="Tang X.F."/>
            <person name="Huang Y.H."/>
            <person name="Xu Z.Y."/>
            <person name="Chen M.L."/>
            <person name="Du X.Y."/>
            <person name="Qiu B.Y."/>
            <person name="Chen P.T."/>
            <person name="Zhang W."/>
            <person name="Slipinski A."/>
            <person name="Escalona H.E."/>
            <person name="Waterhouse R.M."/>
            <person name="Zwick A."/>
            <person name="Pang H."/>
        </authorList>
    </citation>
    <scope>NUCLEOTIDE SEQUENCE [LARGE SCALE GENOMIC DNA]</scope>
    <source>
        <strain evidence="1">SYSU2018</strain>
    </source>
</reference>
<comment type="caution">
    <text evidence="1">The sequence shown here is derived from an EMBL/GenBank/DDBJ whole genome shotgun (WGS) entry which is preliminary data.</text>
</comment>
<dbReference type="InterPro" id="IPR016024">
    <property type="entry name" value="ARM-type_fold"/>
</dbReference>
<dbReference type="Proteomes" id="UP001516400">
    <property type="component" value="Unassembled WGS sequence"/>
</dbReference>
<dbReference type="PANTHER" id="PTHR17695:SF11">
    <property type="entry name" value="SMALL SUBUNIT PROCESSOME COMPONENT 20 HOMOLOG"/>
    <property type="match status" value="1"/>
</dbReference>
<dbReference type="PANTHER" id="PTHR17695">
    <property type="entry name" value="SMALL SUBUNIT PROCESSOME COMPONENT 20 HOMOLOG"/>
    <property type="match status" value="1"/>
</dbReference>
<organism evidence="1 2">
    <name type="scientific">Cryptolaemus montrouzieri</name>
    <dbReference type="NCBI Taxonomy" id="559131"/>
    <lineage>
        <taxon>Eukaryota</taxon>
        <taxon>Metazoa</taxon>
        <taxon>Ecdysozoa</taxon>
        <taxon>Arthropoda</taxon>
        <taxon>Hexapoda</taxon>
        <taxon>Insecta</taxon>
        <taxon>Pterygota</taxon>
        <taxon>Neoptera</taxon>
        <taxon>Endopterygota</taxon>
        <taxon>Coleoptera</taxon>
        <taxon>Polyphaga</taxon>
        <taxon>Cucujiformia</taxon>
        <taxon>Coccinelloidea</taxon>
        <taxon>Coccinellidae</taxon>
        <taxon>Scymninae</taxon>
        <taxon>Scymnini</taxon>
        <taxon>Cryptolaemus</taxon>
    </lineage>
</organism>
<protein>
    <recommendedName>
        <fullName evidence="3">HEAT repeat-containing protein 1</fullName>
    </recommendedName>
</protein>
<evidence type="ECO:0000313" key="2">
    <source>
        <dbReference type="Proteomes" id="UP001516400"/>
    </source>
</evidence>
<evidence type="ECO:0000313" key="1">
    <source>
        <dbReference type="EMBL" id="KAL3285277.1"/>
    </source>
</evidence>
<dbReference type="EMBL" id="JABFTP020000165">
    <property type="protein sequence ID" value="KAL3285277.1"/>
    <property type="molecule type" value="Genomic_DNA"/>
</dbReference>
<dbReference type="AlphaFoldDB" id="A0ABD2P2X0"/>
<gene>
    <name evidence="1" type="ORF">HHI36_019387</name>
</gene>
<sequence length="421" mass="49267">MKNKSARHKEENTFKFQAFSERLSTINIDVFHRVDHAYETESDENISYFYQDVEKWIVLNLTEGFESFIKEIKSNLLVTLPQVILHKEHVVDTLIKYLKLKDPLYLQPLLSLTASLARDLRKEFYEYYPRFYDILFELLETKDTEQLEWVFSCLAYFFKFLWRFLIKDITKVFNSLLPLLSENKPEYINNFAAESFAFVARKVKDRNSFLCLLLKTVTNKQEVIQWIIGCGKLLFEVIKGVNGQLHSCAEDILPFLFKSLSDSNLPQETLFKVLEYTIAHTVDYIDPQKSGIFWDSILEQLDKLIEYWKNDRNASKCLENLLKLLGQAVEHKNGKIVQDPKTIIQRIINLLNLEDLPEDVMLIVIQISVVILLSVRIRLSQEQASLLVKNSLSVKNKNALLYFVDNSTDFSLFEAFVLRIS</sequence>
<keyword evidence="2" id="KW-1185">Reference proteome</keyword>
<dbReference type="SUPFAM" id="SSF48371">
    <property type="entry name" value="ARM repeat"/>
    <property type="match status" value="1"/>
</dbReference>
<dbReference type="Gene3D" id="1.25.10.10">
    <property type="entry name" value="Leucine-rich Repeat Variant"/>
    <property type="match status" value="1"/>
</dbReference>
<evidence type="ECO:0008006" key="3">
    <source>
        <dbReference type="Google" id="ProtNLM"/>
    </source>
</evidence>
<accession>A0ABD2P2X0</accession>
<dbReference type="InterPro" id="IPR011989">
    <property type="entry name" value="ARM-like"/>
</dbReference>
<dbReference type="InterPro" id="IPR052575">
    <property type="entry name" value="SSU_processome_comp_20"/>
</dbReference>